<proteinExistence type="predicted"/>
<keyword evidence="3" id="KW-1185">Reference proteome</keyword>
<feature type="region of interest" description="Disordered" evidence="1">
    <location>
        <begin position="30"/>
        <end position="51"/>
    </location>
</feature>
<evidence type="ECO:0000313" key="3">
    <source>
        <dbReference type="Proteomes" id="UP000230233"/>
    </source>
</evidence>
<name>A0A2G5VFD2_9PELO</name>
<comment type="caution">
    <text evidence="2">The sequence shown here is derived from an EMBL/GenBank/DDBJ whole genome shotgun (WGS) entry which is preliminary data.</text>
</comment>
<evidence type="ECO:0000256" key="1">
    <source>
        <dbReference type="SAM" id="MobiDB-lite"/>
    </source>
</evidence>
<protein>
    <submittedName>
        <fullName evidence="2">Uncharacterized protein</fullName>
    </submittedName>
</protein>
<organism evidence="2 3">
    <name type="scientific">Caenorhabditis nigoni</name>
    <dbReference type="NCBI Taxonomy" id="1611254"/>
    <lineage>
        <taxon>Eukaryota</taxon>
        <taxon>Metazoa</taxon>
        <taxon>Ecdysozoa</taxon>
        <taxon>Nematoda</taxon>
        <taxon>Chromadorea</taxon>
        <taxon>Rhabditida</taxon>
        <taxon>Rhabditina</taxon>
        <taxon>Rhabditomorpha</taxon>
        <taxon>Rhabditoidea</taxon>
        <taxon>Rhabditidae</taxon>
        <taxon>Peloderinae</taxon>
        <taxon>Caenorhabditis</taxon>
    </lineage>
</organism>
<dbReference type="Proteomes" id="UP000230233">
    <property type="component" value="Chromosome I"/>
</dbReference>
<accession>A0A2G5VFD2</accession>
<evidence type="ECO:0000313" key="2">
    <source>
        <dbReference type="EMBL" id="PIC50485.1"/>
    </source>
</evidence>
<gene>
    <name evidence="2" type="primary">Cnig_chr_I.g1364</name>
    <name evidence="2" type="ORF">B9Z55_001364</name>
</gene>
<dbReference type="AlphaFoldDB" id="A0A2G5VFD2"/>
<dbReference type="EMBL" id="PDUG01000001">
    <property type="protein sequence ID" value="PIC50485.1"/>
    <property type="molecule type" value="Genomic_DNA"/>
</dbReference>
<reference evidence="3" key="1">
    <citation type="submission" date="2017-10" db="EMBL/GenBank/DDBJ databases">
        <title>Rapid genome shrinkage in a self-fertile nematode reveals novel sperm competition proteins.</title>
        <authorList>
            <person name="Yin D."/>
            <person name="Schwarz E.M."/>
            <person name="Thomas C.G."/>
            <person name="Felde R.L."/>
            <person name="Korf I.F."/>
            <person name="Cutter A.D."/>
            <person name="Schartner C.M."/>
            <person name="Ralston E.J."/>
            <person name="Meyer B.J."/>
            <person name="Haag E.S."/>
        </authorList>
    </citation>
    <scope>NUCLEOTIDE SEQUENCE [LARGE SCALE GENOMIC DNA]</scope>
    <source>
        <strain evidence="3">JU1422</strain>
    </source>
</reference>
<sequence>MSRTLAHQPPHRDPHTLIRSLSTLAHIYTHKHPLSRPPRTPAALIPEEEIKPGINQNGRREVVIELIGPLAALKPRILYDATVDQGIPVSGL</sequence>